<reference evidence="1" key="2">
    <citation type="submission" date="2020-11" db="EMBL/GenBank/DDBJ databases">
        <authorList>
            <person name="McCartney M.A."/>
            <person name="Auch B."/>
            <person name="Kono T."/>
            <person name="Mallez S."/>
            <person name="Becker A."/>
            <person name="Gohl D.M."/>
            <person name="Silverstein K.A.T."/>
            <person name="Koren S."/>
            <person name="Bechman K.B."/>
            <person name="Herman A."/>
            <person name="Abrahante J.E."/>
            <person name="Garbe J."/>
        </authorList>
    </citation>
    <scope>NUCLEOTIDE SEQUENCE</scope>
    <source>
        <strain evidence="1">Duluth1</strain>
        <tissue evidence="1">Whole animal</tissue>
    </source>
</reference>
<name>A0A9D4C4B8_DREPO</name>
<dbReference type="Gene3D" id="6.20.200.20">
    <property type="match status" value="1"/>
</dbReference>
<dbReference type="SUPFAM" id="SSF57603">
    <property type="entry name" value="FnI-like domain"/>
    <property type="match status" value="1"/>
</dbReference>
<comment type="caution">
    <text evidence="1">The sequence shown here is derived from an EMBL/GenBank/DDBJ whole genome shotgun (WGS) entry which is preliminary data.</text>
</comment>
<evidence type="ECO:0000313" key="2">
    <source>
        <dbReference type="Proteomes" id="UP000828390"/>
    </source>
</evidence>
<sequence length="52" mass="5347">MDPANPCRTCQCLLGGHYACSNIECPAVDCPADVQARSVGGCCMECLGASPK</sequence>
<reference evidence="1" key="1">
    <citation type="journal article" date="2019" name="bioRxiv">
        <title>The Genome of the Zebra Mussel, Dreissena polymorpha: A Resource for Invasive Species Research.</title>
        <authorList>
            <person name="McCartney M.A."/>
            <person name="Auch B."/>
            <person name="Kono T."/>
            <person name="Mallez S."/>
            <person name="Zhang Y."/>
            <person name="Obille A."/>
            <person name="Becker A."/>
            <person name="Abrahante J.E."/>
            <person name="Garbe J."/>
            <person name="Badalamenti J.P."/>
            <person name="Herman A."/>
            <person name="Mangelson H."/>
            <person name="Liachko I."/>
            <person name="Sullivan S."/>
            <person name="Sone E.D."/>
            <person name="Koren S."/>
            <person name="Silverstein K.A.T."/>
            <person name="Beckman K.B."/>
            <person name="Gohl D.M."/>
        </authorList>
    </citation>
    <scope>NUCLEOTIDE SEQUENCE</scope>
    <source>
        <strain evidence="1">Duluth1</strain>
        <tissue evidence="1">Whole animal</tissue>
    </source>
</reference>
<evidence type="ECO:0000313" key="1">
    <source>
        <dbReference type="EMBL" id="KAH3716789.1"/>
    </source>
</evidence>
<dbReference type="AlphaFoldDB" id="A0A9D4C4B8"/>
<protein>
    <recommendedName>
        <fullName evidence="3">VWFC domain-containing protein</fullName>
    </recommendedName>
</protein>
<organism evidence="1 2">
    <name type="scientific">Dreissena polymorpha</name>
    <name type="common">Zebra mussel</name>
    <name type="synonym">Mytilus polymorpha</name>
    <dbReference type="NCBI Taxonomy" id="45954"/>
    <lineage>
        <taxon>Eukaryota</taxon>
        <taxon>Metazoa</taxon>
        <taxon>Spiralia</taxon>
        <taxon>Lophotrochozoa</taxon>
        <taxon>Mollusca</taxon>
        <taxon>Bivalvia</taxon>
        <taxon>Autobranchia</taxon>
        <taxon>Heteroconchia</taxon>
        <taxon>Euheterodonta</taxon>
        <taxon>Imparidentia</taxon>
        <taxon>Neoheterodontei</taxon>
        <taxon>Myida</taxon>
        <taxon>Dreissenoidea</taxon>
        <taxon>Dreissenidae</taxon>
        <taxon>Dreissena</taxon>
    </lineage>
</organism>
<proteinExistence type="predicted"/>
<evidence type="ECO:0008006" key="3">
    <source>
        <dbReference type="Google" id="ProtNLM"/>
    </source>
</evidence>
<keyword evidence="2" id="KW-1185">Reference proteome</keyword>
<dbReference type="Proteomes" id="UP000828390">
    <property type="component" value="Unassembled WGS sequence"/>
</dbReference>
<accession>A0A9D4C4B8</accession>
<dbReference type="EMBL" id="JAIWYP010000013">
    <property type="protein sequence ID" value="KAH3716789.1"/>
    <property type="molecule type" value="Genomic_DNA"/>
</dbReference>
<gene>
    <name evidence="1" type="ORF">DPMN_059518</name>
</gene>